<keyword evidence="2" id="KW-1185">Reference proteome</keyword>
<dbReference type="KEGG" id="tco:Theco_3247"/>
<accession>L0EHN1</accession>
<dbReference type="AlphaFoldDB" id="L0EHN1"/>
<gene>
    <name evidence="1" type="ordered locus">Theco_3247</name>
</gene>
<protein>
    <submittedName>
        <fullName evidence="1">Uncharacterized protein</fullName>
    </submittedName>
</protein>
<organism evidence="1 2">
    <name type="scientific">Thermobacillus composti (strain DSM 18247 / JCM 13945 / KWC4)</name>
    <dbReference type="NCBI Taxonomy" id="717605"/>
    <lineage>
        <taxon>Bacteria</taxon>
        <taxon>Bacillati</taxon>
        <taxon>Bacillota</taxon>
        <taxon>Bacilli</taxon>
        <taxon>Bacillales</taxon>
        <taxon>Paenibacillaceae</taxon>
        <taxon>Thermobacillus</taxon>
    </lineage>
</organism>
<evidence type="ECO:0000313" key="2">
    <source>
        <dbReference type="Proteomes" id="UP000010795"/>
    </source>
</evidence>
<dbReference type="EMBL" id="CP003255">
    <property type="protein sequence ID" value="AGA59302.1"/>
    <property type="molecule type" value="Genomic_DNA"/>
</dbReference>
<dbReference type="HOGENOM" id="CLU_1926585_0_0_9"/>
<evidence type="ECO:0000313" key="1">
    <source>
        <dbReference type="EMBL" id="AGA59302.1"/>
    </source>
</evidence>
<name>L0EHN1_THECK</name>
<proteinExistence type="predicted"/>
<sequence length="131" mass="15116">MSVHAAPRLGWRTGGNLYTMGMMNREAQKVAEWRFVFRIDYLNVAGEERNLKGTLYTDGKPPTPEDILGFLRQSGFDVKVRDREHLVFYREGENPLEIRIVKIGNEEREHDDAVLKAILEQFRKRDPAIGG</sequence>
<reference evidence="2" key="1">
    <citation type="submission" date="2012-01" db="EMBL/GenBank/DDBJ databases">
        <title>Complete sequence of chromosome of Thermobacillus composti KWC4.</title>
        <authorList>
            <person name="Lucas S."/>
            <person name="Han J."/>
            <person name="Lapidus A."/>
            <person name="Cheng J.-F."/>
            <person name="Goodwin L."/>
            <person name="Pitluck S."/>
            <person name="Peters L."/>
            <person name="Ovchinnikova G."/>
            <person name="Teshima H."/>
            <person name="Detter J.C."/>
            <person name="Han C."/>
            <person name="Tapia R."/>
            <person name="Land M."/>
            <person name="Hauser L."/>
            <person name="Kyrpides N."/>
            <person name="Ivanova N."/>
            <person name="Pagani I."/>
            <person name="Anderson I."/>
            <person name="Woyke T."/>
        </authorList>
    </citation>
    <scope>NUCLEOTIDE SEQUENCE [LARGE SCALE GENOMIC DNA]</scope>
    <source>
        <strain evidence="2">DSM 18247 / JCM 13945 / KWC4</strain>
    </source>
</reference>
<dbReference type="Proteomes" id="UP000010795">
    <property type="component" value="Chromosome"/>
</dbReference>